<dbReference type="PROSITE" id="PS50850">
    <property type="entry name" value="MFS"/>
    <property type="match status" value="1"/>
</dbReference>
<evidence type="ECO:0000256" key="5">
    <source>
        <dbReference type="SAM" id="Phobius"/>
    </source>
</evidence>
<feature type="domain" description="Major facilitator superfamily (MFS) profile" evidence="6">
    <location>
        <begin position="53"/>
        <end position="328"/>
    </location>
</feature>
<dbReference type="PhylomeDB" id="A7S7F9"/>
<dbReference type="OMA" id="TENAKMR"/>
<dbReference type="GO" id="GO:0016020">
    <property type="term" value="C:membrane"/>
    <property type="evidence" value="ECO:0007669"/>
    <property type="project" value="UniProtKB-SubCell"/>
</dbReference>
<gene>
    <name evidence="7" type="ORF">NEMVEDRAFT_v1g207969</name>
</gene>
<dbReference type="Gene3D" id="1.20.1250.20">
    <property type="entry name" value="MFS general substrate transporter like domains"/>
    <property type="match status" value="1"/>
</dbReference>
<dbReference type="Pfam" id="PF00083">
    <property type="entry name" value="Sugar_tr"/>
    <property type="match status" value="1"/>
</dbReference>
<dbReference type="InterPro" id="IPR005828">
    <property type="entry name" value="MFS_sugar_transport-like"/>
</dbReference>
<evidence type="ECO:0000259" key="6">
    <source>
        <dbReference type="PROSITE" id="PS50850"/>
    </source>
</evidence>
<feature type="transmembrane region" description="Helical" evidence="5">
    <location>
        <begin position="230"/>
        <end position="249"/>
    </location>
</feature>
<dbReference type="InParanoid" id="A7S7F9"/>
<evidence type="ECO:0000256" key="1">
    <source>
        <dbReference type="ARBA" id="ARBA00004141"/>
    </source>
</evidence>
<dbReference type="eggNOG" id="KOG0255">
    <property type="taxonomic scope" value="Eukaryota"/>
</dbReference>
<evidence type="ECO:0000313" key="7">
    <source>
        <dbReference type="EMBL" id="EDO40415.1"/>
    </source>
</evidence>
<keyword evidence="3 5" id="KW-1133">Transmembrane helix</keyword>
<feature type="transmembrane region" description="Helical" evidence="5">
    <location>
        <begin position="202"/>
        <end position="224"/>
    </location>
</feature>
<organism evidence="7 8">
    <name type="scientific">Nematostella vectensis</name>
    <name type="common">Starlet sea anemone</name>
    <dbReference type="NCBI Taxonomy" id="45351"/>
    <lineage>
        <taxon>Eukaryota</taxon>
        <taxon>Metazoa</taxon>
        <taxon>Cnidaria</taxon>
        <taxon>Anthozoa</taxon>
        <taxon>Hexacorallia</taxon>
        <taxon>Actiniaria</taxon>
        <taxon>Edwardsiidae</taxon>
        <taxon>Nematostella</taxon>
    </lineage>
</organism>
<dbReference type="SUPFAM" id="SSF103473">
    <property type="entry name" value="MFS general substrate transporter"/>
    <property type="match status" value="1"/>
</dbReference>
<sequence>MSETADSAPSNADELGDTENAKMRRYDDIYDSHVRSFGPYQRVLYLIMKLLIIPISAQFTALVFCLGTPEFQCTTANVTCPPRKCCDNCTSYEFVGPFTTSVSEWNLICDRGYIGASLQAVFFAGMMIGSVISGMMADAWGRKPCIFACTALMALTSAGSAYADCISLFALLRFLLGIGLTGVMLTSYVYSLELVGPKRRTLSSVLTGIFWAVGGLLDLLESYFIRDWRLLLFVYSIPAVLLLPLWRFIPESPRWLMLHGRLDKSLDVLAKFGGKKGQNVDTMSLRGLLEQIKEDQLKMQMKEKRYGLLDLVRTAKLRKWSLIMGYQW</sequence>
<accession>A7S7F9</accession>
<dbReference type="InterPro" id="IPR036259">
    <property type="entry name" value="MFS_trans_sf"/>
</dbReference>
<feature type="transmembrane region" description="Helical" evidence="5">
    <location>
        <begin position="113"/>
        <end position="133"/>
    </location>
</feature>
<dbReference type="HOGENOM" id="CLU_001265_33_4_1"/>
<dbReference type="Proteomes" id="UP000001593">
    <property type="component" value="Unassembled WGS sequence"/>
</dbReference>
<dbReference type="PROSITE" id="PS00216">
    <property type="entry name" value="SUGAR_TRANSPORT_1"/>
    <property type="match status" value="1"/>
</dbReference>
<evidence type="ECO:0000313" key="8">
    <source>
        <dbReference type="Proteomes" id="UP000001593"/>
    </source>
</evidence>
<dbReference type="EMBL" id="DS469592">
    <property type="protein sequence ID" value="EDO40415.1"/>
    <property type="molecule type" value="Genomic_DNA"/>
</dbReference>
<dbReference type="KEGG" id="nve:5512106"/>
<protein>
    <recommendedName>
        <fullName evidence="6">Major facilitator superfamily (MFS) profile domain-containing protein</fullName>
    </recommendedName>
</protein>
<keyword evidence="4 5" id="KW-0472">Membrane</keyword>
<feature type="transmembrane region" description="Helical" evidence="5">
    <location>
        <begin position="169"/>
        <end position="190"/>
    </location>
</feature>
<dbReference type="STRING" id="45351.A7S7F9"/>
<evidence type="ECO:0000256" key="3">
    <source>
        <dbReference type="ARBA" id="ARBA00022989"/>
    </source>
</evidence>
<reference evidence="7 8" key="1">
    <citation type="journal article" date="2007" name="Science">
        <title>Sea anemone genome reveals ancestral eumetazoan gene repertoire and genomic organization.</title>
        <authorList>
            <person name="Putnam N.H."/>
            <person name="Srivastava M."/>
            <person name="Hellsten U."/>
            <person name="Dirks B."/>
            <person name="Chapman J."/>
            <person name="Salamov A."/>
            <person name="Terry A."/>
            <person name="Shapiro H."/>
            <person name="Lindquist E."/>
            <person name="Kapitonov V.V."/>
            <person name="Jurka J."/>
            <person name="Genikhovich G."/>
            <person name="Grigoriev I.V."/>
            <person name="Lucas S.M."/>
            <person name="Steele R.E."/>
            <person name="Finnerty J.R."/>
            <person name="Technau U."/>
            <person name="Martindale M.Q."/>
            <person name="Rokhsar D.S."/>
        </authorList>
    </citation>
    <scope>NUCLEOTIDE SEQUENCE [LARGE SCALE GENOMIC DNA]</scope>
    <source>
        <strain evidence="8">CH2 X CH6</strain>
    </source>
</reference>
<feature type="transmembrane region" description="Helical" evidence="5">
    <location>
        <begin position="43"/>
        <end position="64"/>
    </location>
</feature>
<comment type="subcellular location">
    <subcellularLocation>
        <location evidence="1">Membrane</location>
        <topology evidence="1">Multi-pass membrane protein</topology>
    </subcellularLocation>
</comment>
<keyword evidence="2 5" id="KW-0812">Transmembrane</keyword>
<dbReference type="AlphaFoldDB" id="A7S7F9"/>
<dbReference type="GO" id="GO:0022857">
    <property type="term" value="F:transmembrane transporter activity"/>
    <property type="evidence" value="ECO:0007669"/>
    <property type="project" value="InterPro"/>
</dbReference>
<feature type="transmembrane region" description="Helical" evidence="5">
    <location>
        <begin position="145"/>
        <end position="163"/>
    </location>
</feature>
<evidence type="ECO:0000256" key="2">
    <source>
        <dbReference type="ARBA" id="ARBA00022692"/>
    </source>
</evidence>
<evidence type="ECO:0000256" key="4">
    <source>
        <dbReference type="ARBA" id="ARBA00023136"/>
    </source>
</evidence>
<dbReference type="InterPro" id="IPR020846">
    <property type="entry name" value="MFS_dom"/>
</dbReference>
<proteinExistence type="predicted"/>
<dbReference type="PANTHER" id="PTHR24064">
    <property type="entry name" value="SOLUTE CARRIER FAMILY 22 MEMBER"/>
    <property type="match status" value="1"/>
</dbReference>
<keyword evidence="8" id="KW-1185">Reference proteome</keyword>
<name>A7S7F9_NEMVE</name>
<dbReference type="InterPro" id="IPR005829">
    <property type="entry name" value="Sugar_transporter_CS"/>
</dbReference>